<name>A0ABQ9WDX7_SAGOE</name>
<dbReference type="EMBL" id="JASSZA010000001">
    <property type="protein sequence ID" value="KAK2119852.1"/>
    <property type="molecule type" value="Genomic_DNA"/>
</dbReference>
<protein>
    <submittedName>
        <fullName evidence="2">Uncharacterized protein</fullName>
    </submittedName>
</protein>
<gene>
    <name evidence="2" type="ORF">P7K49_001238</name>
</gene>
<feature type="region of interest" description="Disordered" evidence="1">
    <location>
        <begin position="1"/>
        <end position="59"/>
    </location>
</feature>
<keyword evidence="3" id="KW-1185">Reference proteome</keyword>
<accession>A0ABQ9WDX7</accession>
<comment type="caution">
    <text evidence="2">The sequence shown here is derived from an EMBL/GenBank/DDBJ whole genome shotgun (WGS) entry which is preliminary data.</text>
</comment>
<reference evidence="2 3" key="1">
    <citation type="submission" date="2023-05" db="EMBL/GenBank/DDBJ databases">
        <title>B98-5 Cell Line De Novo Hybrid Assembly: An Optical Mapping Approach.</title>
        <authorList>
            <person name="Kananen K."/>
            <person name="Auerbach J.A."/>
            <person name="Kautto E."/>
            <person name="Blachly J.S."/>
        </authorList>
    </citation>
    <scope>NUCLEOTIDE SEQUENCE [LARGE SCALE GENOMIC DNA]</scope>
    <source>
        <strain evidence="2">B95-8</strain>
        <tissue evidence="2">Cell line</tissue>
    </source>
</reference>
<evidence type="ECO:0000256" key="1">
    <source>
        <dbReference type="SAM" id="MobiDB-lite"/>
    </source>
</evidence>
<evidence type="ECO:0000313" key="2">
    <source>
        <dbReference type="EMBL" id="KAK2119852.1"/>
    </source>
</evidence>
<feature type="non-terminal residue" evidence="2">
    <location>
        <position position="1"/>
    </location>
</feature>
<dbReference type="Proteomes" id="UP001266305">
    <property type="component" value="Unassembled WGS sequence"/>
</dbReference>
<feature type="non-terminal residue" evidence="2">
    <location>
        <position position="59"/>
    </location>
</feature>
<proteinExistence type="predicted"/>
<organism evidence="2 3">
    <name type="scientific">Saguinus oedipus</name>
    <name type="common">Cotton-top tamarin</name>
    <name type="synonym">Oedipomidas oedipus</name>
    <dbReference type="NCBI Taxonomy" id="9490"/>
    <lineage>
        <taxon>Eukaryota</taxon>
        <taxon>Metazoa</taxon>
        <taxon>Chordata</taxon>
        <taxon>Craniata</taxon>
        <taxon>Vertebrata</taxon>
        <taxon>Euteleostomi</taxon>
        <taxon>Mammalia</taxon>
        <taxon>Eutheria</taxon>
        <taxon>Euarchontoglires</taxon>
        <taxon>Primates</taxon>
        <taxon>Haplorrhini</taxon>
        <taxon>Platyrrhini</taxon>
        <taxon>Cebidae</taxon>
        <taxon>Callitrichinae</taxon>
        <taxon>Saguinus</taxon>
    </lineage>
</organism>
<sequence length="59" mass="6212">ELLKPGVSLQARTRGAVGQGTRRRRPRRRELAAGPASWRSSKQAPPPRPATNGGTAAPG</sequence>
<evidence type="ECO:0000313" key="3">
    <source>
        <dbReference type="Proteomes" id="UP001266305"/>
    </source>
</evidence>